<dbReference type="PANTHER" id="PTHR10342:SF273">
    <property type="entry name" value="RE14504P"/>
    <property type="match status" value="1"/>
</dbReference>
<dbReference type="Proteomes" id="UP001054837">
    <property type="component" value="Unassembled WGS sequence"/>
</dbReference>
<evidence type="ECO:0000259" key="6">
    <source>
        <dbReference type="Pfam" id="PF00884"/>
    </source>
</evidence>
<proteinExistence type="inferred from homology"/>
<dbReference type="PANTHER" id="PTHR10342">
    <property type="entry name" value="ARYLSULFATASE"/>
    <property type="match status" value="1"/>
</dbReference>
<dbReference type="SUPFAM" id="SSF53649">
    <property type="entry name" value="Alkaline phosphatase-like"/>
    <property type="match status" value="1"/>
</dbReference>
<dbReference type="Pfam" id="PF00884">
    <property type="entry name" value="Sulfatase"/>
    <property type="match status" value="1"/>
</dbReference>
<dbReference type="InterPro" id="IPR017850">
    <property type="entry name" value="Alkaline_phosphatase_core_sf"/>
</dbReference>
<dbReference type="InterPro" id="IPR047115">
    <property type="entry name" value="ARSB"/>
</dbReference>
<evidence type="ECO:0000256" key="1">
    <source>
        <dbReference type="ARBA" id="ARBA00001913"/>
    </source>
</evidence>
<evidence type="ECO:0000256" key="2">
    <source>
        <dbReference type="ARBA" id="ARBA00008779"/>
    </source>
</evidence>
<evidence type="ECO:0000256" key="4">
    <source>
        <dbReference type="ARBA" id="ARBA00022837"/>
    </source>
</evidence>
<evidence type="ECO:0000313" key="8">
    <source>
        <dbReference type="Proteomes" id="UP001054837"/>
    </source>
</evidence>
<accession>A0AAV4RT87</accession>
<name>A0AAV4RT87_9ARAC</name>
<keyword evidence="3" id="KW-0479">Metal-binding</keyword>
<comment type="cofactor">
    <cofactor evidence="1">
        <name>Ca(2+)</name>
        <dbReference type="ChEBI" id="CHEBI:29108"/>
    </cofactor>
</comment>
<organism evidence="7 8">
    <name type="scientific">Caerostris darwini</name>
    <dbReference type="NCBI Taxonomy" id="1538125"/>
    <lineage>
        <taxon>Eukaryota</taxon>
        <taxon>Metazoa</taxon>
        <taxon>Ecdysozoa</taxon>
        <taxon>Arthropoda</taxon>
        <taxon>Chelicerata</taxon>
        <taxon>Arachnida</taxon>
        <taxon>Araneae</taxon>
        <taxon>Araneomorphae</taxon>
        <taxon>Entelegynae</taxon>
        <taxon>Araneoidea</taxon>
        <taxon>Araneidae</taxon>
        <taxon>Caerostris</taxon>
    </lineage>
</organism>
<gene>
    <name evidence="7" type="ORF">CDAR_219881</name>
</gene>
<keyword evidence="8" id="KW-1185">Reference proteome</keyword>
<dbReference type="GO" id="GO:0046872">
    <property type="term" value="F:metal ion binding"/>
    <property type="evidence" value="ECO:0007669"/>
    <property type="project" value="UniProtKB-KW"/>
</dbReference>
<dbReference type="AlphaFoldDB" id="A0AAV4RT87"/>
<dbReference type="InterPro" id="IPR000917">
    <property type="entry name" value="Sulfatase_N"/>
</dbReference>
<dbReference type="EMBL" id="BPLQ01006723">
    <property type="protein sequence ID" value="GIY24640.1"/>
    <property type="molecule type" value="Genomic_DNA"/>
</dbReference>
<keyword evidence="4" id="KW-0106">Calcium</keyword>
<dbReference type="Gene3D" id="3.40.720.10">
    <property type="entry name" value="Alkaline Phosphatase, subunit A"/>
    <property type="match status" value="1"/>
</dbReference>
<sequence>ISLCVRQKKKCLKLCIEKNGITVIVLQGWNDISFRGSLQVPTPNIDALALNGLTLQNYYGEWHCTLSRAALLTGRYPMRYGLQYGILGGEASGLPLNEIILPAYLKSFGSETHMIGKKQQESQNVEEYFVLHFTDVIIIAKHSQTLFQHVTFLAILVRKYGTTPVTNSQGRYATHVFTEAAENIINDHDLSKPLFLYLAHLAVHSGNPYQPVQAPSEDIAQFNYIDDVNRRIHAGIDTKLYQ</sequence>
<feature type="domain" description="Sulfatase N-terminal" evidence="6">
    <location>
        <begin position="28"/>
        <end position="214"/>
    </location>
</feature>
<evidence type="ECO:0000313" key="7">
    <source>
        <dbReference type="EMBL" id="GIY24640.1"/>
    </source>
</evidence>
<feature type="non-terminal residue" evidence="7">
    <location>
        <position position="1"/>
    </location>
</feature>
<comment type="caution">
    <text evidence="7">The sequence shown here is derived from an EMBL/GenBank/DDBJ whole genome shotgun (WGS) entry which is preliminary data.</text>
</comment>
<reference evidence="7 8" key="1">
    <citation type="submission" date="2021-06" db="EMBL/GenBank/DDBJ databases">
        <title>Caerostris darwini draft genome.</title>
        <authorList>
            <person name="Kono N."/>
            <person name="Arakawa K."/>
        </authorList>
    </citation>
    <scope>NUCLEOTIDE SEQUENCE [LARGE SCALE GENOMIC DNA]</scope>
</reference>
<keyword evidence="5" id="KW-0325">Glycoprotein</keyword>
<evidence type="ECO:0000256" key="3">
    <source>
        <dbReference type="ARBA" id="ARBA00022723"/>
    </source>
</evidence>
<protein>
    <submittedName>
        <fullName evidence="7">Arylsulfatase J isoform X1</fullName>
    </submittedName>
</protein>
<evidence type="ECO:0000256" key="5">
    <source>
        <dbReference type="ARBA" id="ARBA00023180"/>
    </source>
</evidence>
<comment type="similarity">
    <text evidence="2">Belongs to the sulfatase family.</text>
</comment>
<dbReference type="GO" id="GO:0008484">
    <property type="term" value="F:sulfuric ester hydrolase activity"/>
    <property type="evidence" value="ECO:0007669"/>
    <property type="project" value="InterPro"/>
</dbReference>